<accession>A0A401TDF2</accession>
<dbReference type="OMA" id="HTLAYYL"/>
<dbReference type="STRING" id="137246.A0A401TDF2"/>
<keyword evidence="1" id="KW-0812">Transmembrane</keyword>
<organism evidence="2 3">
    <name type="scientific">Chiloscyllium punctatum</name>
    <name type="common">Brownbanded bambooshark</name>
    <name type="synonym">Hemiscyllium punctatum</name>
    <dbReference type="NCBI Taxonomy" id="137246"/>
    <lineage>
        <taxon>Eukaryota</taxon>
        <taxon>Metazoa</taxon>
        <taxon>Chordata</taxon>
        <taxon>Craniata</taxon>
        <taxon>Vertebrata</taxon>
        <taxon>Chondrichthyes</taxon>
        <taxon>Elasmobranchii</taxon>
        <taxon>Galeomorphii</taxon>
        <taxon>Galeoidea</taxon>
        <taxon>Orectolobiformes</taxon>
        <taxon>Hemiscylliidae</taxon>
        <taxon>Chiloscyllium</taxon>
    </lineage>
</organism>
<evidence type="ECO:0000313" key="2">
    <source>
        <dbReference type="EMBL" id="GCC40662.1"/>
    </source>
</evidence>
<dbReference type="OrthoDB" id="377549at2759"/>
<dbReference type="PANTHER" id="PTHR33538:SF2">
    <property type="entry name" value="PROTEIN GAMETE EXPRESSED 1"/>
    <property type="match status" value="1"/>
</dbReference>
<comment type="caution">
    <text evidence="2">The sequence shown here is derived from an EMBL/GenBank/DDBJ whole genome shotgun (WGS) entry which is preliminary data.</text>
</comment>
<dbReference type="InterPro" id="IPR040346">
    <property type="entry name" value="GEX1/Brambleberry"/>
</dbReference>
<proteinExistence type="predicted"/>
<evidence type="ECO:0000313" key="3">
    <source>
        <dbReference type="Proteomes" id="UP000287033"/>
    </source>
</evidence>
<keyword evidence="1" id="KW-0472">Membrane</keyword>
<evidence type="ECO:0000256" key="1">
    <source>
        <dbReference type="SAM" id="Phobius"/>
    </source>
</evidence>
<dbReference type="AlphaFoldDB" id="A0A401TDF2"/>
<keyword evidence="3" id="KW-1185">Reference proteome</keyword>
<feature type="transmembrane region" description="Helical" evidence="1">
    <location>
        <begin position="97"/>
        <end position="118"/>
    </location>
</feature>
<dbReference type="PANTHER" id="PTHR33538">
    <property type="entry name" value="PROTEIN GAMETE EXPRESSED 1"/>
    <property type="match status" value="1"/>
</dbReference>
<feature type="transmembrane region" description="Helical" evidence="1">
    <location>
        <begin position="25"/>
        <end position="48"/>
    </location>
</feature>
<name>A0A401TDF2_CHIPU</name>
<reference evidence="2 3" key="1">
    <citation type="journal article" date="2018" name="Nat. Ecol. Evol.">
        <title>Shark genomes provide insights into elasmobranch evolution and the origin of vertebrates.</title>
        <authorList>
            <person name="Hara Y"/>
            <person name="Yamaguchi K"/>
            <person name="Onimaru K"/>
            <person name="Kadota M"/>
            <person name="Koyanagi M"/>
            <person name="Keeley SD"/>
            <person name="Tatsumi K"/>
            <person name="Tanaka K"/>
            <person name="Motone F"/>
            <person name="Kageyama Y"/>
            <person name="Nozu R"/>
            <person name="Adachi N"/>
            <person name="Nishimura O"/>
            <person name="Nakagawa R"/>
            <person name="Tanegashima C"/>
            <person name="Kiyatake I"/>
            <person name="Matsumoto R"/>
            <person name="Murakumo K"/>
            <person name="Nishida K"/>
            <person name="Terakita A"/>
            <person name="Kuratani S"/>
            <person name="Sato K"/>
            <person name="Hyodo S Kuraku.S."/>
        </authorList>
    </citation>
    <scope>NUCLEOTIDE SEQUENCE [LARGE SCALE GENOMIC DNA]</scope>
</reference>
<dbReference type="Proteomes" id="UP000287033">
    <property type="component" value="Unassembled WGS sequence"/>
</dbReference>
<sequence>MQDSTREQQRLFAEVFRRLAYLQQFLLLETGTVHTLAYYLAAFLSAFLTTCTQRTSSARLTLFLLLSLSVYVERGLYASEQGPQETGLQYTERVYALVWLLRKLVAIVGTLLLVYSAATYQDVARQNRELLRCLKVSQCHLQSTIEEAGEGSESEGLGGG</sequence>
<gene>
    <name evidence="2" type="ORF">chiPu_0024742</name>
</gene>
<keyword evidence="1" id="KW-1133">Transmembrane helix</keyword>
<protein>
    <submittedName>
        <fullName evidence="2">Uncharacterized protein</fullName>
    </submittedName>
</protein>
<dbReference type="EMBL" id="BEZZ01045437">
    <property type="protein sequence ID" value="GCC40662.1"/>
    <property type="molecule type" value="Genomic_DNA"/>
</dbReference>